<keyword evidence="2" id="KW-0963">Cytoplasm</keyword>
<feature type="binding site" evidence="2">
    <location>
        <position position="15"/>
    </location>
    <ligand>
        <name>Mg(2+)</name>
        <dbReference type="ChEBI" id="CHEBI:18420"/>
    </ligand>
</feature>
<comment type="cofactor">
    <cofactor evidence="2">
        <name>Mg(2+)</name>
        <dbReference type="ChEBI" id="CHEBI:18420"/>
    </cofactor>
</comment>
<dbReference type="RefSeq" id="WP_009577743.1">
    <property type="nucleotide sequence ID" value="NZ_AMZN01000004.1"/>
</dbReference>
<dbReference type="EMBL" id="AMZN01000004">
    <property type="protein sequence ID" value="ELR73523.1"/>
    <property type="molecule type" value="Genomic_DNA"/>
</dbReference>
<dbReference type="PANTHER" id="PTHR43210">
    <property type="entry name" value="DETHIOBIOTIN SYNTHETASE"/>
    <property type="match status" value="1"/>
</dbReference>
<comment type="function">
    <text evidence="2">Catalyzes a mechanistically unusual reaction, the ATP-dependent insertion of CO2 between the N7 and N8 nitrogen atoms of 7,8-diaminopelargonic acid (DAPA, also called 7,8-diammoniononanoate) to form a ureido ring.</text>
</comment>
<dbReference type="GO" id="GO:0004141">
    <property type="term" value="F:dethiobiotin synthase activity"/>
    <property type="evidence" value="ECO:0007669"/>
    <property type="project" value="UniProtKB-UniRule"/>
</dbReference>
<evidence type="ECO:0000313" key="3">
    <source>
        <dbReference type="EMBL" id="ELR73523.1"/>
    </source>
</evidence>
<dbReference type="Pfam" id="PF13500">
    <property type="entry name" value="AAA_26"/>
    <property type="match status" value="1"/>
</dbReference>
<dbReference type="GO" id="GO:0009102">
    <property type="term" value="P:biotin biosynthetic process"/>
    <property type="evidence" value="ECO:0007669"/>
    <property type="project" value="UniProtKB-UniRule"/>
</dbReference>
<dbReference type="GO" id="GO:0005524">
    <property type="term" value="F:ATP binding"/>
    <property type="evidence" value="ECO:0007669"/>
    <property type="project" value="UniProtKB-UniRule"/>
</dbReference>
<keyword evidence="2" id="KW-0067">ATP-binding</keyword>
<dbReference type="InterPro" id="IPR027417">
    <property type="entry name" value="P-loop_NTPase"/>
</dbReference>
<evidence type="ECO:0000313" key="4">
    <source>
        <dbReference type="Proteomes" id="UP000011135"/>
    </source>
</evidence>
<dbReference type="HAMAP" id="MF_00336">
    <property type="entry name" value="BioD"/>
    <property type="match status" value="1"/>
</dbReference>
<dbReference type="AlphaFoldDB" id="L8JZD8"/>
<dbReference type="STRING" id="1237149.C900_02608"/>
<feature type="binding site" evidence="2">
    <location>
        <begin position="95"/>
        <end position="98"/>
    </location>
    <ligand>
        <name>ATP</name>
        <dbReference type="ChEBI" id="CHEBI:30616"/>
    </ligand>
</feature>
<feature type="binding site" evidence="2">
    <location>
        <position position="40"/>
    </location>
    <ligand>
        <name>Mg(2+)</name>
        <dbReference type="ChEBI" id="CHEBI:18420"/>
    </ligand>
</feature>
<dbReference type="NCBIfam" id="TIGR00347">
    <property type="entry name" value="bioD"/>
    <property type="match status" value="1"/>
</dbReference>
<comment type="pathway">
    <text evidence="2">Cofactor biosynthesis; biotin biosynthesis; biotin from 7,8-diaminononanoate: step 1/2.</text>
</comment>
<dbReference type="EC" id="6.3.3.3" evidence="2"/>
<protein>
    <recommendedName>
        <fullName evidence="2">ATP-dependent dethiobiotin synthetase BioD</fullName>
        <ecNumber evidence="2">6.3.3.3</ecNumber>
    </recommendedName>
    <alternativeName>
        <fullName evidence="2">DTB synthetase</fullName>
        <shortName evidence="2">DTBS</shortName>
    </alternativeName>
    <alternativeName>
        <fullName evidence="2">Dethiobiotin synthase</fullName>
    </alternativeName>
</protein>
<dbReference type="PANTHER" id="PTHR43210:SF5">
    <property type="entry name" value="DETHIOBIOTIN SYNTHETASE"/>
    <property type="match status" value="1"/>
</dbReference>
<dbReference type="SUPFAM" id="SSF52540">
    <property type="entry name" value="P-loop containing nucleoside triphosphate hydrolases"/>
    <property type="match status" value="1"/>
</dbReference>
<feature type="active site" evidence="2">
    <location>
        <position position="31"/>
    </location>
</feature>
<keyword evidence="2" id="KW-0479">Metal-binding</keyword>
<comment type="catalytic activity">
    <reaction evidence="2">
        <text>(7R,8S)-7,8-diammoniononanoate + CO2 + ATP = (4R,5S)-dethiobiotin + ADP + phosphate + 3 H(+)</text>
        <dbReference type="Rhea" id="RHEA:15805"/>
        <dbReference type="ChEBI" id="CHEBI:15378"/>
        <dbReference type="ChEBI" id="CHEBI:16526"/>
        <dbReference type="ChEBI" id="CHEBI:30616"/>
        <dbReference type="ChEBI" id="CHEBI:43474"/>
        <dbReference type="ChEBI" id="CHEBI:149469"/>
        <dbReference type="ChEBI" id="CHEBI:149473"/>
        <dbReference type="ChEBI" id="CHEBI:456216"/>
        <dbReference type="EC" id="6.3.3.3"/>
    </reaction>
</comment>
<feature type="binding site" evidence="2">
    <location>
        <position position="95"/>
    </location>
    <ligand>
        <name>Mg(2+)</name>
        <dbReference type="ChEBI" id="CHEBI:18420"/>
    </ligand>
</feature>
<dbReference type="GO" id="GO:0005829">
    <property type="term" value="C:cytosol"/>
    <property type="evidence" value="ECO:0007669"/>
    <property type="project" value="TreeGrafter"/>
</dbReference>
<comment type="caution">
    <text evidence="3">The sequence shown here is derived from an EMBL/GenBank/DDBJ whole genome shotgun (WGS) entry which is preliminary data.</text>
</comment>
<feature type="binding site" evidence="2">
    <location>
        <begin position="11"/>
        <end position="16"/>
    </location>
    <ligand>
        <name>ATP</name>
        <dbReference type="ChEBI" id="CHEBI:30616"/>
    </ligand>
</feature>
<dbReference type="Gene3D" id="3.40.50.300">
    <property type="entry name" value="P-loop containing nucleotide triphosphate hydrolases"/>
    <property type="match status" value="1"/>
</dbReference>
<keyword evidence="2" id="KW-0436">Ligase</keyword>
<reference evidence="3 4" key="1">
    <citation type="submission" date="2012-12" db="EMBL/GenBank/DDBJ databases">
        <title>Genome assembly of Fulvivirga imtechensis AK7.</title>
        <authorList>
            <person name="Nupur N."/>
            <person name="Khatri I."/>
            <person name="Kumar R."/>
            <person name="Subramanian S."/>
            <person name="Pinnaka A."/>
        </authorList>
    </citation>
    <scope>NUCLEOTIDE SEQUENCE [LARGE SCALE GENOMIC DNA]</scope>
    <source>
        <strain evidence="3 4">AK7</strain>
    </source>
</reference>
<dbReference type="OrthoDB" id="9802097at2"/>
<keyword evidence="1 2" id="KW-0093">Biotin biosynthesis</keyword>
<dbReference type="CDD" id="cd03109">
    <property type="entry name" value="DTBS"/>
    <property type="match status" value="1"/>
</dbReference>
<keyword evidence="4" id="KW-1185">Reference proteome</keyword>
<dbReference type="Proteomes" id="UP000011135">
    <property type="component" value="Unassembled WGS sequence"/>
</dbReference>
<evidence type="ECO:0000256" key="1">
    <source>
        <dbReference type="ARBA" id="ARBA00022756"/>
    </source>
</evidence>
<dbReference type="PIRSF" id="PIRSF006755">
    <property type="entry name" value="DTB_synth"/>
    <property type="match status" value="1"/>
</dbReference>
<dbReference type="UniPathway" id="UPA00078">
    <property type="reaction ID" value="UER00161"/>
</dbReference>
<feature type="binding site" evidence="2">
    <location>
        <position position="40"/>
    </location>
    <ligand>
        <name>ATP</name>
        <dbReference type="ChEBI" id="CHEBI:30616"/>
    </ligand>
</feature>
<dbReference type="InterPro" id="IPR004472">
    <property type="entry name" value="DTB_synth_BioD"/>
</dbReference>
<accession>L8JZD8</accession>
<comment type="similarity">
    <text evidence="2">Belongs to the dethiobiotin synthetase family.</text>
</comment>
<organism evidence="3 4">
    <name type="scientific">Fulvivirga imtechensis AK7</name>
    <dbReference type="NCBI Taxonomy" id="1237149"/>
    <lineage>
        <taxon>Bacteria</taxon>
        <taxon>Pseudomonadati</taxon>
        <taxon>Bacteroidota</taxon>
        <taxon>Cytophagia</taxon>
        <taxon>Cytophagales</taxon>
        <taxon>Fulvivirgaceae</taxon>
        <taxon>Fulvivirga</taxon>
    </lineage>
</organism>
<comment type="subcellular location">
    <subcellularLocation>
        <location evidence="2">Cytoplasm</location>
    </subcellularLocation>
</comment>
<keyword evidence="2" id="KW-0460">Magnesium</keyword>
<proteinExistence type="inferred from homology"/>
<sequence>MNYFISAIGTDSGKTIASAILVEALQADYWKPIQAGRPTDSDTIRQLVSEHLVIHPERHLLETPASPHAAAAVEEKKIQVSDFNLPHTSNSLVIEGAGGLMVPINNDELIVDMIPRFNAELILVSNIYLGSINHTLLSLEVIKSRGYPLKGIIFNGISTPSTESIILKYAQVPCLLHIKPEGQIDPVVIKKYANEFNYNWNELARKG</sequence>
<gene>
    <name evidence="2" type="primary">bioD</name>
    <name evidence="3" type="ORF">C900_02608</name>
</gene>
<comment type="subunit">
    <text evidence="2">Homodimer.</text>
</comment>
<name>L8JZD8_9BACT</name>
<evidence type="ECO:0000256" key="2">
    <source>
        <dbReference type="HAMAP-Rule" id="MF_00336"/>
    </source>
</evidence>
<dbReference type="GO" id="GO:0000287">
    <property type="term" value="F:magnesium ion binding"/>
    <property type="evidence" value="ECO:0007669"/>
    <property type="project" value="UniProtKB-UniRule"/>
</dbReference>
<comment type="caution">
    <text evidence="2">Lacks conserved residue(s) required for the propagation of feature annotation.</text>
</comment>
<dbReference type="PATRIC" id="fig|1237149.3.peg.299"/>
<dbReference type="eggNOG" id="COG0132">
    <property type="taxonomic scope" value="Bacteria"/>
</dbReference>
<keyword evidence="2" id="KW-0547">Nucleotide-binding</keyword>